<dbReference type="InterPro" id="IPR005162">
    <property type="entry name" value="Retrotrans_gag_dom"/>
</dbReference>
<reference evidence="3" key="1">
    <citation type="journal article" date="2023" name="Plant Biotechnol. J.">
        <title>Chromosome-level wild Hevea brasiliensis genome provides new tools for genomic-assisted breeding and valuable loci to elevate rubber yield.</title>
        <authorList>
            <person name="Cheng H."/>
            <person name="Song X."/>
            <person name="Hu Y."/>
            <person name="Wu T."/>
            <person name="Yang Q."/>
            <person name="An Z."/>
            <person name="Feng S."/>
            <person name="Deng Z."/>
            <person name="Wu W."/>
            <person name="Zeng X."/>
            <person name="Tu M."/>
            <person name="Wang X."/>
            <person name="Huang H."/>
        </authorList>
    </citation>
    <scope>NUCLEOTIDE SEQUENCE</scope>
    <source>
        <strain evidence="3">MT/VB/25A 57/8</strain>
    </source>
</reference>
<name>A0ABQ9MW86_HEVBR</name>
<dbReference type="Proteomes" id="UP001174677">
    <property type="component" value="Chromosome 4"/>
</dbReference>
<evidence type="ECO:0000256" key="1">
    <source>
        <dbReference type="SAM" id="MobiDB-lite"/>
    </source>
</evidence>
<evidence type="ECO:0000313" key="3">
    <source>
        <dbReference type="EMBL" id="KAJ9183688.1"/>
    </source>
</evidence>
<comment type="caution">
    <text evidence="3">The sequence shown here is derived from an EMBL/GenBank/DDBJ whole genome shotgun (WGS) entry which is preliminary data.</text>
</comment>
<evidence type="ECO:0000313" key="4">
    <source>
        <dbReference type="Proteomes" id="UP001174677"/>
    </source>
</evidence>
<feature type="compositionally biased region" description="Pro residues" evidence="1">
    <location>
        <begin position="412"/>
        <end position="421"/>
    </location>
</feature>
<sequence length="491" mass="56705">MANNNNRLINDHAFPSFEDFIPSITRPRVEANNFEFKPSLCQMVQQSQFGGGPTESPHVYLAHFLEISDMLKINGILDDTIRLRLFPFSLKDCARYWLHSLSLGLITTWDELSQAFLAQYFPPSKTTKLRNELTSFRPRDDESLYEAWERYKELQSRCPHHGIPKWMLVQHFYNGVSLTIRSIIDASSGGDLMEKSEDEAYSALDKIAHNNYQWSCKRNEMKKPSAGVYKLDAMSIFNAKFDALTRKIDKLSMKVDSSFRGSSHTEDVAPGNIHCVNDFPSYGQEFGNVQVDFVRNYNQKPVGEMIQQLTSRIYQFATHNRMLENQIAQQTSFSSKAQGKLPSQPENPREHCKAVILRSGKIMGEGKKDEVEEEKKKEDEDKNESTSNHDEVNEEANKKKEVEKEEEEKYVSPPPYKPPLPYPQRFQKAKLDKQFGKFLKVLKKLYINIPFTDAISQMPSYDKFLKEILSNKRRLEDYETVALTEECSALL</sequence>
<dbReference type="Pfam" id="PF03732">
    <property type="entry name" value="Retrotrans_gag"/>
    <property type="match status" value="1"/>
</dbReference>
<proteinExistence type="predicted"/>
<feature type="domain" description="Retrotransposon gag" evidence="2">
    <location>
        <begin position="84"/>
        <end position="176"/>
    </location>
</feature>
<dbReference type="EMBL" id="JARPOI010000004">
    <property type="protein sequence ID" value="KAJ9183688.1"/>
    <property type="molecule type" value="Genomic_DNA"/>
</dbReference>
<accession>A0ABQ9MW86</accession>
<dbReference type="PANTHER" id="PTHR33223">
    <property type="entry name" value="CCHC-TYPE DOMAIN-CONTAINING PROTEIN"/>
    <property type="match status" value="1"/>
</dbReference>
<feature type="region of interest" description="Disordered" evidence="1">
    <location>
        <begin position="331"/>
        <end position="421"/>
    </location>
</feature>
<protein>
    <recommendedName>
        <fullName evidence="2">Retrotransposon gag domain-containing protein</fullName>
    </recommendedName>
</protein>
<dbReference type="PANTHER" id="PTHR33223:SF11">
    <property type="entry name" value="ELEMENT PROTEIN, PUTATIVE-RELATED"/>
    <property type="match status" value="1"/>
</dbReference>
<evidence type="ECO:0000259" key="2">
    <source>
        <dbReference type="Pfam" id="PF03732"/>
    </source>
</evidence>
<feature type="compositionally biased region" description="Basic and acidic residues" evidence="1">
    <location>
        <begin position="364"/>
        <end position="410"/>
    </location>
</feature>
<organism evidence="3 4">
    <name type="scientific">Hevea brasiliensis</name>
    <name type="common">Para rubber tree</name>
    <name type="synonym">Siphonia brasiliensis</name>
    <dbReference type="NCBI Taxonomy" id="3981"/>
    <lineage>
        <taxon>Eukaryota</taxon>
        <taxon>Viridiplantae</taxon>
        <taxon>Streptophyta</taxon>
        <taxon>Embryophyta</taxon>
        <taxon>Tracheophyta</taxon>
        <taxon>Spermatophyta</taxon>
        <taxon>Magnoliopsida</taxon>
        <taxon>eudicotyledons</taxon>
        <taxon>Gunneridae</taxon>
        <taxon>Pentapetalae</taxon>
        <taxon>rosids</taxon>
        <taxon>fabids</taxon>
        <taxon>Malpighiales</taxon>
        <taxon>Euphorbiaceae</taxon>
        <taxon>Crotonoideae</taxon>
        <taxon>Micrandreae</taxon>
        <taxon>Hevea</taxon>
    </lineage>
</organism>
<gene>
    <name evidence="3" type="ORF">P3X46_007511</name>
</gene>
<keyword evidence="4" id="KW-1185">Reference proteome</keyword>